<dbReference type="Pfam" id="PF02214">
    <property type="entry name" value="BTB_2"/>
    <property type="match status" value="1"/>
</dbReference>
<dbReference type="InterPro" id="IPR000210">
    <property type="entry name" value="BTB/POZ_dom"/>
</dbReference>
<evidence type="ECO:0000256" key="2">
    <source>
        <dbReference type="ARBA" id="ARBA00022448"/>
    </source>
</evidence>
<dbReference type="InterPro" id="IPR028325">
    <property type="entry name" value="VG_K_chnl"/>
</dbReference>
<dbReference type="InterPro" id="IPR005821">
    <property type="entry name" value="Ion_trans_dom"/>
</dbReference>
<dbReference type="GO" id="GO:0034702">
    <property type="term" value="C:monoatomic ion channel complex"/>
    <property type="evidence" value="ECO:0007669"/>
    <property type="project" value="UniProtKB-KW"/>
</dbReference>
<feature type="domain" description="BTB" evidence="12">
    <location>
        <begin position="24"/>
        <end position="120"/>
    </location>
</feature>
<dbReference type="GO" id="GO:0005267">
    <property type="term" value="F:potassium channel activity"/>
    <property type="evidence" value="ECO:0007669"/>
    <property type="project" value="UniProtKB-KW"/>
</dbReference>
<dbReference type="PRINTS" id="PR01498">
    <property type="entry name" value="SHAWCHANNEL"/>
</dbReference>
<dbReference type="InterPro" id="IPR003131">
    <property type="entry name" value="T1-type_BTB"/>
</dbReference>
<dbReference type="InterPro" id="IPR003974">
    <property type="entry name" value="K_chnl_volt-dep_Kv3"/>
</dbReference>
<evidence type="ECO:0000313" key="13">
    <source>
        <dbReference type="EMBL" id="KAL2093464.1"/>
    </source>
</evidence>
<dbReference type="SUPFAM" id="SSF54695">
    <property type="entry name" value="POZ domain"/>
    <property type="match status" value="1"/>
</dbReference>
<dbReference type="Gene3D" id="3.30.710.10">
    <property type="entry name" value="Potassium Channel Kv1.1, Chain A"/>
    <property type="match status" value="1"/>
</dbReference>
<dbReference type="InterPro" id="IPR011333">
    <property type="entry name" value="SKP1/BTB/POZ_sf"/>
</dbReference>
<keyword evidence="2" id="KW-0813">Transport</keyword>
<dbReference type="AlphaFoldDB" id="A0ABD1K2V7"/>
<dbReference type="Pfam" id="PF00520">
    <property type="entry name" value="Ion_trans"/>
    <property type="match status" value="1"/>
</dbReference>
<keyword evidence="14" id="KW-1185">Reference proteome</keyword>
<keyword evidence="9" id="KW-0406">Ion transport</keyword>
<keyword evidence="4" id="KW-0812">Transmembrane</keyword>
<protein>
    <recommendedName>
        <fullName evidence="12">BTB domain-containing protein</fullName>
    </recommendedName>
</protein>
<dbReference type="PANTHER" id="PTHR11537">
    <property type="entry name" value="VOLTAGE-GATED POTASSIUM CHANNEL"/>
    <property type="match status" value="1"/>
</dbReference>
<keyword evidence="8" id="KW-1133">Transmembrane helix</keyword>
<sequence length="348" mass="38171">MLDASSVSSRHPQCKEEVTGGKAVRVVINVGGVRNEAYKSTLKSIPGTRLANLVSDTSCETEFFFDRSSAAFTHILNYYRTGKLHCPDDVCGNLFGEELAYWGISETDVEPCCWTNFKRHRDAEEALALLEQDEQPPYYGQGMRKTSEAWRAKTWALFDAPNSSVAARIIGVISMLFILTAVTKQCLESVHQQVIDTAKNITVGNITREEIFPELVGSPEFALVEMICVIWFTFEFLVRIICCPDKQKFFLNIMNIIDDHPALLPGAVFGRAVLEPAGGPPAVSTCGSLHPHPAALQDDAPGDGYPGTGTGAACQPPRVLPPGHRPLCGPRGLLNPDLLRRGARARWD</sequence>
<evidence type="ECO:0000256" key="8">
    <source>
        <dbReference type="ARBA" id="ARBA00022989"/>
    </source>
</evidence>
<dbReference type="PANTHER" id="PTHR11537:SF246">
    <property type="entry name" value="POTASSIUM VOLTAGE-GATED CHANNEL SUBFAMILY C MEMBER 2-LIKE-RELATED"/>
    <property type="match status" value="1"/>
</dbReference>
<comment type="subcellular location">
    <subcellularLocation>
        <location evidence="1">Membrane</location>
        <topology evidence="1">Multi-pass membrane protein</topology>
    </subcellularLocation>
</comment>
<evidence type="ECO:0000256" key="10">
    <source>
        <dbReference type="ARBA" id="ARBA00023136"/>
    </source>
</evidence>
<keyword evidence="10" id="KW-0472">Membrane</keyword>
<dbReference type="SMART" id="SM00225">
    <property type="entry name" value="BTB"/>
    <property type="match status" value="1"/>
</dbReference>
<reference evidence="13 14" key="1">
    <citation type="submission" date="2024-09" db="EMBL/GenBank/DDBJ databases">
        <title>A chromosome-level genome assembly of Gray's grenadier anchovy, Coilia grayii.</title>
        <authorList>
            <person name="Fu Z."/>
        </authorList>
    </citation>
    <scope>NUCLEOTIDE SEQUENCE [LARGE SCALE GENOMIC DNA]</scope>
    <source>
        <strain evidence="13">G4</strain>
        <tissue evidence="13">Muscle</tissue>
    </source>
</reference>
<keyword evidence="11" id="KW-0407">Ion channel</keyword>
<dbReference type="EMBL" id="JBHFQA010000009">
    <property type="protein sequence ID" value="KAL2093464.1"/>
    <property type="molecule type" value="Genomic_DNA"/>
</dbReference>
<dbReference type="Proteomes" id="UP001591681">
    <property type="component" value="Unassembled WGS sequence"/>
</dbReference>
<evidence type="ECO:0000256" key="9">
    <source>
        <dbReference type="ARBA" id="ARBA00023065"/>
    </source>
</evidence>
<dbReference type="Gene3D" id="1.20.120.350">
    <property type="entry name" value="Voltage-gated potassium channels. Chain C"/>
    <property type="match status" value="1"/>
</dbReference>
<keyword evidence="7" id="KW-0630">Potassium</keyword>
<keyword evidence="3" id="KW-0633">Potassium transport</keyword>
<keyword evidence="5" id="KW-0631">Potassium channel</keyword>
<evidence type="ECO:0000256" key="4">
    <source>
        <dbReference type="ARBA" id="ARBA00022692"/>
    </source>
</evidence>
<comment type="caution">
    <text evidence="13">The sequence shown here is derived from an EMBL/GenBank/DDBJ whole genome shotgun (WGS) entry which is preliminary data.</text>
</comment>
<dbReference type="FunFam" id="3.30.710.10:FF:000002">
    <property type="entry name" value="Potassium voltage-gated channel subfamily C member 2"/>
    <property type="match status" value="1"/>
</dbReference>
<evidence type="ECO:0000256" key="1">
    <source>
        <dbReference type="ARBA" id="ARBA00004141"/>
    </source>
</evidence>
<name>A0ABD1K2V7_9TELE</name>
<evidence type="ECO:0000256" key="5">
    <source>
        <dbReference type="ARBA" id="ARBA00022826"/>
    </source>
</evidence>
<evidence type="ECO:0000256" key="6">
    <source>
        <dbReference type="ARBA" id="ARBA00022882"/>
    </source>
</evidence>
<gene>
    <name evidence="13" type="ORF">ACEWY4_010776</name>
</gene>
<proteinExistence type="predicted"/>
<dbReference type="InterPro" id="IPR027359">
    <property type="entry name" value="Volt_channel_dom_sf"/>
</dbReference>
<organism evidence="13 14">
    <name type="scientific">Coilia grayii</name>
    <name type="common">Gray's grenadier anchovy</name>
    <dbReference type="NCBI Taxonomy" id="363190"/>
    <lineage>
        <taxon>Eukaryota</taxon>
        <taxon>Metazoa</taxon>
        <taxon>Chordata</taxon>
        <taxon>Craniata</taxon>
        <taxon>Vertebrata</taxon>
        <taxon>Euteleostomi</taxon>
        <taxon>Actinopterygii</taxon>
        <taxon>Neopterygii</taxon>
        <taxon>Teleostei</taxon>
        <taxon>Clupei</taxon>
        <taxon>Clupeiformes</taxon>
        <taxon>Clupeoidei</taxon>
        <taxon>Engraulidae</taxon>
        <taxon>Coilinae</taxon>
        <taxon>Coilia</taxon>
    </lineage>
</organism>
<evidence type="ECO:0000256" key="11">
    <source>
        <dbReference type="ARBA" id="ARBA00023303"/>
    </source>
</evidence>
<evidence type="ECO:0000313" key="14">
    <source>
        <dbReference type="Proteomes" id="UP001591681"/>
    </source>
</evidence>
<evidence type="ECO:0000259" key="12">
    <source>
        <dbReference type="SMART" id="SM00225"/>
    </source>
</evidence>
<keyword evidence="6" id="KW-0851">Voltage-gated channel</keyword>
<accession>A0ABD1K2V7</accession>
<evidence type="ECO:0000256" key="7">
    <source>
        <dbReference type="ARBA" id="ARBA00022958"/>
    </source>
</evidence>
<evidence type="ECO:0000256" key="3">
    <source>
        <dbReference type="ARBA" id="ARBA00022538"/>
    </source>
</evidence>
<dbReference type="PRINTS" id="PR00169">
    <property type="entry name" value="KCHANNEL"/>
</dbReference>